<dbReference type="AlphaFoldDB" id="A0AAV2L9H8"/>
<reference evidence="1 2" key="1">
    <citation type="submission" date="2024-04" db="EMBL/GenBank/DDBJ databases">
        <authorList>
            <person name="Waldvogel A.-M."/>
            <person name="Schoenle A."/>
        </authorList>
    </citation>
    <scope>NUCLEOTIDE SEQUENCE [LARGE SCALE GENOMIC DNA]</scope>
</reference>
<name>A0AAV2L9H8_KNICA</name>
<keyword evidence="2" id="KW-1185">Reference proteome</keyword>
<organism evidence="1 2">
    <name type="scientific">Knipowitschia caucasica</name>
    <name type="common">Caucasian dwarf goby</name>
    <name type="synonym">Pomatoschistus caucasicus</name>
    <dbReference type="NCBI Taxonomy" id="637954"/>
    <lineage>
        <taxon>Eukaryota</taxon>
        <taxon>Metazoa</taxon>
        <taxon>Chordata</taxon>
        <taxon>Craniata</taxon>
        <taxon>Vertebrata</taxon>
        <taxon>Euteleostomi</taxon>
        <taxon>Actinopterygii</taxon>
        <taxon>Neopterygii</taxon>
        <taxon>Teleostei</taxon>
        <taxon>Neoteleostei</taxon>
        <taxon>Acanthomorphata</taxon>
        <taxon>Gobiaria</taxon>
        <taxon>Gobiiformes</taxon>
        <taxon>Gobioidei</taxon>
        <taxon>Gobiidae</taxon>
        <taxon>Gobiinae</taxon>
        <taxon>Knipowitschia</taxon>
    </lineage>
</organism>
<accession>A0AAV2L9H8</accession>
<proteinExistence type="predicted"/>
<gene>
    <name evidence="1" type="ORF">KC01_LOCUS26971</name>
</gene>
<evidence type="ECO:0000313" key="2">
    <source>
        <dbReference type="Proteomes" id="UP001497482"/>
    </source>
</evidence>
<protein>
    <submittedName>
        <fullName evidence="1">Uncharacterized protein</fullName>
    </submittedName>
</protein>
<sequence length="90" mass="9762">MRVLPKPARKTTKGLKVFFKPCVKRRRRSGPGFEEAVLGGTFTHRTRLQAAARVKAGLSQDTSPSMLSYYVSVCGDGVKSAPGSLCDTFV</sequence>
<evidence type="ECO:0000313" key="1">
    <source>
        <dbReference type="EMBL" id="CAL1598604.1"/>
    </source>
</evidence>
<dbReference type="Proteomes" id="UP001497482">
    <property type="component" value="Chromosome 22"/>
</dbReference>
<dbReference type="EMBL" id="OZ035844">
    <property type="protein sequence ID" value="CAL1598604.1"/>
    <property type="molecule type" value="Genomic_DNA"/>
</dbReference>